<evidence type="ECO:0000313" key="3">
    <source>
        <dbReference type="Proteomes" id="UP001596189"/>
    </source>
</evidence>
<dbReference type="InterPro" id="IPR058396">
    <property type="entry name" value="DUF8083"/>
</dbReference>
<dbReference type="Pfam" id="PF26312">
    <property type="entry name" value="DUF8083"/>
    <property type="match status" value="1"/>
</dbReference>
<protein>
    <recommendedName>
        <fullName evidence="1">DUF8083 domain-containing protein</fullName>
    </recommendedName>
</protein>
<name>A0ABW1JEB3_9ACTN</name>
<evidence type="ECO:0000259" key="1">
    <source>
        <dbReference type="Pfam" id="PF26312"/>
    </source>
</evidence>
<comment type="caution">
    <text evidence="2">The sequence shown here is derived from an EMBL/GenBank/DDBJ whole genome shotgun (WGS) entry which is preliminary data.</text>
</comment>
<keyword evidence="3" id="KW-1185">Reference proteome</keyword>
<dbReference type="Proteomes" id="UP001596189">
    <property type="component" value="Unassembled WGS sequence"/>
</dbReference>
<proteinExistence type="predicted"/>
<reference evidence="3" key="1">
    <citation type="journal article" date="2019" name="Int. J. Syst. Evol. Microbiol.">
        <title>The Global Catalogue of Microorganisms (GCM) 10K type strain sequencing project: providing services to taxonomists for standard genome sequencing and annotation.</title>
        <authorList>
            <consortium name="The Broad Institute Genomics Platform"/>
            <consortium name="The Broad Institute Genome Sequencing Center for Infectious Disease"/>
            <person name="Wu L."/>
            <person name="Ma J."/>
        </authorList>
    </citation>
    <scope>NUCLEOTIDE SEQUENCE [LARGE SCALE GENOMIC DNA]</scope>
    <source>
        <strain evidence="3">KACC 14249</strain>
    </source>
</reference>
<accession>A0ABW1JEB3</accession>
<gene>
    <name evidence="2" type="ORF">ACFQDO_10920</name>
</gene>
<dbReference type="EMBL" id="JBHSRD010000004">
    <property type="protein sequence ID" value="MFC6007641.1"/>
    <property type="molecule type" value="Genomic_DNA"/>
</dbReference>
<evidence type="ECO:0000313" key="2">
    <source>
        <dbReference type="EMBL" id="MFC6007641.1"/>
    </source>
</evidence>
<feature type="domain" description="DUF8083" evidence="1">
    <location>
        <begin position="10"/>
        <end position="274"/>
    </location>
</feature>
<dbReference type="RefSeq" id="WP_345715679.1">
    <property type="nucleotide sequence ID" value="NZ_BAABFP010000002.1"/>
</dbReference>
<organism evidence="2 3">
    <name type="scientific">Angustibacter luteus</name>
    <dbReference type="NCBI Taxonomy" id="658456"/>
    <lineage>
        <taxon>Bacteria</taxon>
        <taxon>Bacillati</taxon>
        <taxon>Actinomycetota</taxon>
        <taxon>Actinomycetes</taxon>
        <taxon>Kineosporiales</taxon>
        <taxon>Kineosporiaceae</taxon>
    </lineage>
</organism>
<sequence length="278" mass="30645">MPTVTRRPPYQAQLRVYEPVAHLAPEQRRRWTQYAVDAPSATEVEAELYAESVRRLAGRPPAPVPAAESRHGLVIEQDGELYVCPMQPRLQVWQRLGGPDEDGDLLPGEAAVPVALREQAAADLAAFTRAGGEVRLFSRTAAWHVPVSWFVPFAGEERRLTVDPEPSLRYRTAMSSARRRAAVGLRAAREGLGDVDVVDEIEQVARWLEEFDSRSLVELDYGGLAHLLDAAHLSSDDSASDVADGLAALAEGDATSAAAAYRRWTTRWQRVRLLSRAC</sequence>